<keyword evidence="3" id="KW-0238">DNA-binding</keyword>
<gene>
    <name evidence="5" type="ORF">LMG7141_01190</name>
</gene>
<organism evidence="5 6">
    <name type="scientific">Ralstonia condita</name>
    <dbReference type="NCBI Taxonomy" id="3058600"/>
    <lineage>
        <taxon>Bacteria</taxon>
        <taxon>Pseudomonadati</taxon>
        <taxon>Pseudomonadota</taxon>
        <taxon>Betaproteobacteria</taxon>
        <taxon>Burkholderiales</taxon>
        <taxon>Burkholderiaceae</taxon>
        <taxon>Ralstonia</taxon>
    </lineage>
</organism>
<dbReference type="SUPFAM" id="SSF116734">
    <property type="entry name" value="DNA methylase specificity domain"/>
    <property type="match status" value="2"/>
</dbReference>
<evidence type="ECO:0000259" key="4">
    <source>
        <dbReference type="Pfam" id="PF01420"/>
    </source>
</evidence>
<dbReference type="InterPro" id="IPR000055">
    <property type="entry name" value="Restrct_endonuc_typeI_TRD"/>
</dbReference>
<evidence type="ECO:0000256" key="1">
    <source>
        <dbReference type="ARBA" id="ARBA00010923"/>
    </source>
</evidence>
<dbReference type="PANTHER" id="PTHR30408">
    <property type="entry name" value="TYPE-1 RESTRICTION ENZYME ECOKI SPECIFICITY PROTEIN"/>
    <property type="match status" value="1"/>
</dbReference>
<feature type="domain" description="Type I restriction modification DNA specificity" evidence="4">
    <location>
        <begin position="36"/>
        <end position="189"/>
    </location>
</feature>
<reference evidence="5 6" key="1">
    <citation type="submission" date="2023-07" db="EMBL/GenBank/DDBJ databases">
        <authorList>
            <person name="Peeters C."/>
        </authorList>
    </citation>
    <scope>NUCLEOTIDE SEQUENCE [LARGE SCALE GENOMIC DNA]</scope>
    <source>
        <strain evidence="5 6">LMG 7141</strain>
    </source>
</reference>
<evidence type="ECO:0000256" key="2">
    <source>
        <dbReference type="ARBA" id="ARBA00022747"/>
    </source>
</evidence>
<dbReference type="EMBL" id="CATYWO010000001">
    <property type="protein sequence ID" value="CAJ0781762.1"/>
    <property type="molecule type" value="Genomic_DNA"/>
</dbReference>
<dbReference type="Proteomes" id="UP001189616">
    <property type="component" value="Unassembled WGS sequence"/>
</dbReference>
<keyword evidence="6" id="KW-1185">Reference proteome</keyword>
<name>A0ABM9J434_9RALS</name>
<dbReference type="RefSeq" id="WP_316656186.1">
    <property type="nucleotide sequence ID" value="NZ_CATYWO010000001.1"/>
</dbReference>
<dbReference type="Gene3D" id="3.90.220.20">
    <property type="entry name" value="DNA methylase specificity domains"/>
    <property type="match status" value="2"/>
</dbReference>
<evidence type="ECO:0000313" key="6">
    <source>
        <dbReference type="Proteomes" id="UP001189616"/>
    </source>
</evidence>
<evidence type="ECO:0000256" key="3">
    <source>
        <dbReference type="ARBA" id="ARBA00023125"/>
    </source>
</evidence>
<protein>
    <recommendedName>
        <fullName evidence="4">Type I restriction modification DNA specificity domain-containing protein</fullName>
    </recommendedName>
</protein>
<dbReference type="CDD" id="cd17256">
    <property type="entry name" value="RMtype1_S_EcoJA65PI-TRD1-CR1_like"/>
    <property type="match status" value="1"/>
</dbReference>
<dbReference type="InterPro" id="IPR052021">
    <property type="entry name" value="Type-I_RS_S_subunit"/>
</dbReference>
<dbReference type="Pfam" id="PF01420">
    <property type="entry name" value="Methylase_S"/>
    <property type="match status" value="1"/>
</dbReference>
<keyword evidence="2" id="KW-0680">Restriction system</keyword>
<dbReference type="InterPro" id="IPR044946">
    <property type="entry name" value="Restrct_endonuc_typeI_TRD_sf"/>
</dbReference>
<comment type="similarity">
    <text evidence="1">Belongs to the type-I restriction system S methylase family.</text>
</comment>
<accession>A0ABM9J434</accession>
<sequence length="446" mass="48662">MSFDLPNLPDGWEYRPLNECALDGSITYGVVQPGTAQPEGIPLVRVNNFREGQLDLTDLMKISSDVESKYSRTRLKGGEVLLTLVGSVGQVAMVPESLAGFNVARAVGVIHPISEIGPEWISACLRSPASQSLLISRANTTVQTTINLKDVRALPIPIPPKGERDEIARVISTLDDRIALLRETNATLEAIAQALFKSWFVDFDPVRAKAEGREPEGMDSDTAALFPDSFEASELGLVPRGWRVRSVAEVSSNVFSGGTPDTRKAEYWVGPLRWFSSGETRHRVIVDCEKRINALAVENSSTRLAIPGDILIASAGQGHTRGQTSYSAVETYINQSVVAIRAEPSACHSLWLFHNLSRRYDEMRNISDSHSSRGSLTTKLLGGMRLVVPESLATKSFVDAVGPLMESQINNCRTLSILTPLRDTLLPRLISGQLRISEAADALETV</sequence>
<proteinExistence type="inferred from homology"/>
<dbReference type="PANTHER" id="PTHR30408:SF13">
    <property type="entry name" value="TYPE I RESTRICTION ENZYME HINDI SPECIFICITY SUBUNIT"/>
    <property type="match status" value="1"/>
</dbReference>
<evidence type="ECO:0000313" key="5">
    <source>
        <dbReference type="EMBL" id="CAJ0781762.1"/>
    </source>
</evidence>
<comment type="caution">
    <text evidence="5">The sequence shown here is derived from an EMBL/GenBank/DDBJ whole genome shotgun (WGS) entry which is preliminary data.</text>
</comment>